<accession>A0ACB8SMB1</accession>
<name>A0ACB8SMB1_9AGAM</name>
<dbReference type="Proteomes" id="UP000814140">
    <property type="component" value="Unassembled WGS sequence"/>
</dbReference>
<protein>
    <submittedName>
        <fullName evidence="1">Uncharacterized protein</fullName>
    </submittedName>
</protein>
<evidence type="ECO:0000313" key="2">
    <source>
        <dbReference type="Proteomes" id="UP000814140"/>
    </source>
</evidence>
<gene>
    <name evidence="1" type="ORF">BV25DRAFT_1432651</name>
</gene>
<proteinExistence type="predicted"/>
<dbReference type="EMBL" id="MU277248">
    <property type="protein sequence ID" value="KAI0057342.1"/>
    <property type="molecule type" value="Genomic_DNA"/>
</dbReference>
<evidence type="ECO:0000313" key="1">
    <source>
        <dbReference type="EMBL" id="KAI0057342.1"/>
    </source>
</evidence>
<keyword evidence="2" id="KW-1185">Reference proteome</keyword>
<reference evidence="1" key="2">
    <citation type="journal article" date="2022" name="New Phytol.">
        <title>Evolutionary transition to the ectomycorrhizal habit in the genomes of a hyperdiverse lineage of mushroom-forming fungi.</title>
        <authorList>
            <person name="Looney B."/>
            <person name="Miyauchi S."/>
            <person name="Morin E."/>
            <person name="Drula E."/>
            <person name="Courty P.E."/>
            <person name="Kohler A."/>
            <person name="Kuo A."/>
            <person name="LaButti K."/>
            <person name="Pangilinan J."/>
            <person name="Lipzen A."/>
            <person name="Riley R."/>
            <person name="Andreopoulos W."/>
            <person name="He G."/>
            <person name="Johnson J."/>
            <person name="Nolan M."/>
            <person name="Tritt A."/>
            <person name="Barry K.W."/>
            <person name="Grigoriev I.V."/>
            <person name="Nagy L.G."/>
            <person name="Hibbett D."/>
            <person name="Henrissat B."/>
            <person name="Matheny P.B."/>
            <person name="Labbe J."/>
            <person name="Martin F.M."/>
        </authorList>
    </citation>
    <scope>NUCLEOTIDE SEQUENCE</scope>
    <source>
        <strain evidence="1">HHB10654</strain>
    </source>
</reference>
<organism evidence="1 2">
    <name type="scientific">Artomyces pyxidatus</name>
    <dbReference type="NCBI Taxonomy" id="48021"/>
    <lineage>
        <taxon>Eukaryota</taxon>
        <taxon>Fungi</taxon>
        <taxon>Dikarya</taxon>
        <taxon>Basidiomycota</taxon>
        <taxon>Agaricomycotina</taxon>
        <taxon>Agaricomycetes</taxon>
        <taxon>Russulales</taxon>
        <taxon>Auriscalpiaceae</taxon>
        <taxon>Artomyces</taxon>
    </lineage>
</organism>
<reference evidence="1" key="1">
    <citation type="submission" date="2021-03" db="EMBL/GenBank/DDBJ databases">
        <authorList>
            <consortium name="DOE Joint Genome Institute"/>
            <person name="Ahrendt S."/>
            <person name="Looney B.P."/>
            <person name="Miyauchi S."/>
            <person name="Morin E."/>
            <person name="Drula E."/>
            <person name="Courty P.E."/>
            <person name="Chicoki N."/>
            <person name="Fauchery L."/>
            <person name="Kohler A."/>
            <person name="Kuo A."/>
            <person name="Labutti K."/>
            <person name="Pangilinan J."/>
            <person name="Lipzen A."/>
            <person name="Riley R."/>
            <person name="Andreopoulos W."/>
            <person name="He G."/>
            <person name="Johnson J."/>
            <person name="Barry K.W."/>
            <person name="Grigoriev I.V."/>
            <person name="Nagy L."/>
            <person name="Hibbett D."/>
            <person name="Henrissat B."/>
            <person name="Matheny P.B."/>
            <person name="Labbe J."/>
            <person name="Martin F."/>
        </authorList>
    </citation>
    <scope>NUCLEOTIDE SEQUENCE</scope>
    <source>
        <strain evidence="1">HHB10654</strain>
    </source>
</reference>
<comment type="caution">
    <text evidence="1">The sequence shown here is derived from an EMBL/GenBank/DDBJ whole genome shotgun (WGS) entry which is preliminary data.</text>
</comment>
<sequence length="260" mass="28916">MRSWPFMSISTCQSHSLWKTGDASKSRKSSRHLQAQPLQELLFRLRAITSGVYHPLALLRPHRNSSTNHLNLRVFWCGMHFFLSNLGFGYSLYVLMTYLAFVLKYTPIDSGYALTAASVSSVFSLFVLTPCLVKYVRPLFEARKIHRLEDAESTTGTPDAVSSGTQFEVHIAAMGWAMAIIAMLGVPFAGSRMQIILVEPLRSVGAALSTVLLRFVLGTTISTHPSTVFWVYAAIETMAIGTLYCIRDGDRYIPQAPAEE</sequence>